<organism evidence="13 14">
    <name type="scientific">Chlorobium phaeovibrioides</name>
    <dbReference type="NCBI Taxonomy" id="1094"/>
    <lineage>
        <taxon>Bacteria</taxon>
        <taxon>Pseudomonadati</taxon>
        <taxon>Chlorobiota</taxon>
        <taxon>Chlorobiia</taxon>
        <taxon>Chlorobiales</taxon>
        <taxon>Chlorobiaceae</taxon>
        <taxon>Chlorobium/Pelodictyon group</taxon>
        <taxon>Chlorobium</taxon>
    </lineage>
</organism>
<evidence type="ECO:0000313" key="13">
    <source>
        <dbReference type="EMBL" id="KAA6232650.1"/>
    </source>
</evidence>
<dbReference type="Gene3D" id="3.40.50.2300">
    <property type="match status" value="1"/>
</dbReference>
<dbReference type="InterPro" id="IPR003018">
    <property type="entry name" value="GAF"/>
</dbReference>
<dbReference type="SUPFAM" id="SSF55874">
    <property type="entry name" value="ATPase domain of HSP90 chaperone/DNA topoisomerase II/histidine kinase"/>
    <property type="match status" value="1"/>
</dbReference>
<dbReference type="InterPro" id="IPR035965">
    <property type="entry name" value="PAS-like_dom_sf"/>
</dbReference>
<dbReference type="PANTHER" id="PTHR43065:SF46">
    <property type="entry name" value="C4-DICARBOXYLATE TRANSPORT SENSOR PROTEIN DCTB"/>
    <property type="match status" value="1"/>
</dbReference>
<dbReference type="InterPro" id="IPR011006">
    <property type="entry name" value="CheY-like_superfamily"/>
</dbReference>
<dbReference type="NCBIfam" id="TIGR00229">
    <property type="entry name" value="sensory_box"/>
    <property type="match status" value="1"/>
</dbReference>
<dbReference type="Pfam" id="PF02518">
    <property type="entry name" value="HATPase_c"/>
    <property type="match status" value="1"/>
</dbReference>
<keyword evidence="3 9" id="KW-0597">Phosphoprotein</keyword>
<dbReference type="GO" id="GO:0005524">
    <property type="term" value="F:ATP binding"/>
    <property type="evidence" value="ECO:0007669"/>
    <property type="project" value="UniProtKB-KW"/>
</dbReference>
<dbReference type="InterPro" id="IPR001789">
    <property type="entry name" value="Sig_transdc_resp-reg_receiver"/>
</dbReference>
<dbReference type="GO" id="GO:0000155">
    <property type="term" value="F:phosphorelay sensor kinase activity"/>
    <property type="evidence" value="ECO:0007669"/>
    <property type="project" value="InterPro"/>
</dbReference>
<evidence type="ECO:0000256" key="7">
    <source>
        <dbReference type="ARBA" id="ARBA00022840"/>
    </source>
</evidence>
<dbReference type="SMART" id="SM00387">
    <property type="entry name" value="HATPase_c"/>
    <property type="match status" value="1"/>
</dbReference>
<dbReference type="AlphaFoldDB" id="A0A5M8ICI4"/>
<keyword evidence="5" id="KW-0547">Nucleotide-binding</keyword>
<evidence type="ECO:0000256" key="10">
    <source>
        <dbReference type="SAM" id="MobiDB-lite"/>
    </source>
</evidence>
<dbReference type="Pfam" id="PF13185">
    <property type="entry name" value="GAF_2"/>
    <property type="match status" value="1"/>
</dbReference>
<gene>
    <name evidence="13" type="ORF">FP507_05840</name>
</gene>
<dbReference type="SMART" id="SM00388">
    <property type="entry name" value="HisKA"/>
    <property type="match status" value="1"/>
</dbReference>
<keyword evidence="4" id="KW-0808">Transferase</keyword>
<evidence type="ECO:0000259" key="11">
    <source>
        <dbReference type="PROSITE" id="PS50109"/>
    </source>
</evidence>
<dbReference type="InterPro" id="IPR003661">
    <property type="entry name" value="HisK_dim/P_dom"/>
</dbReference>
<dbReference type="Pfam" id="PF00512">
    <property type="entry name" value="HisKA"/>
    <property type="match status" value="1"/>
</dbReference>
<dbReference type="InterPro" id="IPR004358">
    <property type="entry name" value="Sig_transdc_His_kin-like_C"/>
</dbReference>
<evidence type="ECO:0000256" key="3">
    <source>
        <dbReference type="ARBA" id="ARBA00022553"/>
    </source>
</evidence>
<reference evidence="13 14" key="1">
    <citation type="submission" date="2019-07" db="EMBL/GenBank/DDBJ databases">
        <title>Draft genome Sequence of Chlorobium phaeovibrioides sp. strain PhvTcv-s14, from the Phylum Chlorobi.</title>
        <authorList>
            <person name="Babenko V."/>
            <person name="Boldyreva D."/>
            <person name="Kanygina A."/>
            <person name="Selezneva O."/>
            <person name="Akopiyan T."/>
            <person name="Lunina O."/>
        </authorList>
    </citation>
    <scope>NUCLEOTIDE SEQUENCE [LARGE SCALE GENOMIC DNA]</scope>
    <source>
        <strain evidence="13 14">GrTcv12</strain>
    </source>
</reference>
<dbReference type="SUPFAM" id="SSF55781">
    <property type="entry name" value="GAF domain-like"/>
    <property type="match status" value="1"/>
</dbReference>
<evidence type="ECO:0000313" key="14">
    <source>
        <dbReference type="Proteomes" id="UP000327458"/>
    </source>
</evidence>
<dbReference type="CDD" id="cd00130">
    <property type="entry name" value="PAS"/>
    <property type="match status" value="1"/>
</dbReference>
<dbReference type="SUPFAM" id="SSF55785">
    <property type="entry name" value="PYP-like sensor domain (PAS domain)"/>
    <property type="match status" value="1"/>
</dbReference>
<evidence type="ECO:0000256" key="8">
    <source>
        <dbReference type="ARBA" id="ARBA00023012"/>
    </source>
</evidence>
<feature type="domain" description="Response regulatory" evidence="12">
    <location>
        <begin position="588"/>
        <end position="704"/>
    </location>
</feature>
<evidence type="ECO:0000256" key="4">
    <source>
        <dbReference type="ARBA" id="ARBA00022679"/>
    </source>
</evidence>
<dbReference type="InterPro" id="IPR029016">
    <property type="entry name" value="GAF-like_dom_sf"/>
</dbReference>
<dbReference type="Gene3D" id="3.30.450.40">
    <property type="match status" value="1"/>
</dbReference>
<evidence type="ECO:0000256" key="6">
    <source>
        <dbReference type="ARBA" id="ARBA00022777"/>
    </source>
</evidence>
<sequence>MNMESMTEGKKETFSPEDSCTGGGSVFAVQSEILRRFKDVYELFPGSFSIMNAGGKLIAWNRYMRDVIIGRPEGEMSDVDGMRAIHPDDRDFVMQQFSAVISLGADKTGEARVLVGGGPEYTWRAITGRKIEVDGEPCVLAIGIDITERQRLESLQALHLRMLELAEASSIEELVRIALDEAEQMTGSAIGFCTFITEELNNEPVQVWSTNASNHFRHAGMGEARHPILRLSHLWDDVIKTKQLVIHNDYPSLRKRSGLPVGHDMVIRALVIPLMKSGEVTAIFGICNKAAAYTEADAGTASRIADCLWGIVTRKLAEQSEQRMQEQLQQSQKIELLGQLAGGIAHDFNNMLSVTLGYTEILLESIPETHPFFEGLEAIRRSTERSANLTSQLLSFARKQLRQMQVINVNEEVAVMLPILKSALGESIQCNCKPAIDAVRVWMDPTQFDQILTNLCLNARDAIGHSGTITIATGVKHVETSDIRSGFPCLLPGIYVSISVTDTGTGIKAHDLPHIFEPFYTTKEVGEGSGLGLSTVYGIARQNNGCVECWTEAGSGSSFTVYLPRYAKQESTTVDTTPELHGKTTGSTILVVEDEPDILQLVTRFLENQGHRVLTAEDAETALAMVRDRQLPLKLLVSDVVLPGMNGVDMNQELRKEIPELKTLFMSGYAPERIRQHGAFEEGVNFIQKPFAMKAFLKLIHDILEN</sequence>
<dbReference type="PANTHER" id="PTHR43065">
    <property type="entry name" value="SENSOR HISTIDINE KINASE"/>
    <property type="match status" value="1"/>
</dbReference>
<accession>A0A5M8ICI4</accession>
<dbReference type="Proteomes" id="UP000327458">
    <property type="component" value="Unassembled WGS sequence"/>
</dbReference>
<dbReference type="InterPro" id="IPR036890">
    <property type="entry name" value="HATPase_C_sf"/>
</dbReference>
<dbReference type="InterPro" id="IPR005467">
    <property type="entry name" value="His_kinase_dom"/>
</dbReference>
<dbReference type="CDD" id="cd00082">
    <property type="entry name" value="HisKA"/>
    <property type="match status" value="1"/>
</dbReference>
<keyword evidence="8" id="KW-0902">Two-component regulatory system</keyword>
<dbReference type="SUPFAM" id="SSF52172">
    <property type="entry name" value="CheY-like"/>
    <property type="match status" value="1"/>
</dbReference>
<dbReference type="Gene3D" id="3.30.450.20">
    <property type="entry name" value="PAS domain"/>
    <property type="match status" value="1"/>
</dbReference>
<dbReference type="Gene3D" id="1.10.287.130">
    <property type="match status" value="1"/>
</dbReference>
<comment type="caution">
    <text evidence="13">The sequence shown here is derived from an EMBL/GenBank/DDBJ whole genome shotgun (WGS) entry which is preliminary data.</text>
</comment>
<dbReference type="Pfam" id="PF00072">
    <property type="entry name" value="Response_reg"/>
    <property type="match status" value="1"/>
</dbReference>
<dbReference type="EMBL" id="VMRG01000001">
    <property type="protein sequence ID" value="KAA6232650.1"/>
    <property type="molecule type" value="Genomic_DNA"/>
</dbReference>
<comment type="catalytic activity">
    <reaction evidence="1">
        <text>ATP + protein L-histidine = ADP + protein N-phospho-L-histidine.</text>
        <dbReference type="EC" id="2.7.13.3"/>
    </reaction>
</comment>
<name>A0A5M8ICI4_CHLPH</name>
<proteinExistence type="predicted"/>
<dbReference type="PROSITE" id="PS50110">
    <property type="entry name" value="RESPONSE_REGULATORY"/>
    <property type="match status" value="1"/>
</dbReference>
<evidence type="ECO:0000256" key="9">
    <source>
        <dbReference type="PROSITE-ProRule" id="PRU00169"/>
    </source>
</evidence>
<dbReference type="InterPro" id="IPR003594">
    <property type="entry name" value="HATPase_dom"/>
</dbReference>
<dbReference type="SUPFAM" id="SSF47384">
    <property type="entry name" value="Homodimeric domain of signal transducing histidine kinase"/>
    <property type="match status" value="1"/>
</dbReference>
<protein>
    <recommendedName>
        <fullName evidence="2">histidine kinase</fullName>
        <ecNumber evidence="2">2.7.13.3</ecNumber>
    </recommendedName>
</protein>
<feature type="domain" description="Histidine kinase" evidence="11">
    <location>
        <begin position="343"/>
        <end position="567"/>
    </location>
</feature>
<keyword evidence="7" id="KW-0067">ATP-binding</keyword>
<evidence type="ECO:0000256" key="5">
    <source>
        <dbReference type="ARBA" id="ARBA00022741"/>
    </source>
</evidence>
<evidence type="ECO:0000256" key="2">
    <source>
        <dbReference type="ARBA" id="ARBA00012438"/>
    </source>
</evidence>
<evidence type="ECO:0000259" key="12">
    <source>
        <dbReference type="PROSITE" id="PS50110"/>
    </source>
</evidence>
<keyword evidence="6" id="KW-0418">Kinase</keyword>
<dbReference type="SMART" id="SM00448">
    <property type="entry name" value="REC"/>
    <property type="match status" value="1"/>
</dbReference>
<dbReference type="InterPro" id="IPR036097">
    <property type="entry name" value="HisK_dim/P_sf"/>
</dbReference>
<dbReference type="InterPro" id="IPR000014">
    <property type="entry name" value="PAS"/>
</dbReference>
<dbReference type="EC" id="2.7.13.3" evidence="2"/>
<dbReference type="SMART" id="SM00065">
    <property type="entry name" value="GAF"/>
    <property type="match status" value="1"/>
</dbReference>
<feature type="modified residue" description="4-aspartylphosphate" evidence="9">
    <location>
        <position position="639"/>
    </location>
</feature>
<feature type="region of interest" description="Disordered" evidence="10">
    <location>
        <begin position="1"/>
        <end position="21"/>
    </location>
</feature>
<dbReference type="Gene3D" id="3.30.565.10">
    <property type="entry name" value="Histidine kinase-like ATPase, C-terminal domain"/>
    <property type="match status" value="1"/>
</dbReference>
<dbReference type="PRINTS" id="PR00344">
    <property type="entry name" value="BCTRLSENSOR"/>
</dbReference>
<evidence type="ECO:0000256" key="1">
    <source>
        <dbReference type="ARBA" id="ARBA00000085"/>
    </source>
</evidence>
<dbReference type="PROSITE" id="PS50109">
    <property type="entry name" value="HIS_KIN"/>
    <property type="match status" value="1"/>
</dbReference>